<feature type="domain" description="DUF397" evidence="1">
    <location>
        <begin position="6"/>
        <end position="56"/>
    </location>
</feature>
<evidence type="ECO:0000313" key="2">
    <source>
        <dbReference type="EMBL" id="RKT51722.1"/>
    </source>
</evidence>
<evidence type="ECO:0000313" key="3">
    <source>
        <dbReference type="Proteomes" id="UP000282084"/>
    </source>
</evidence>
<proteinExistence type="predicted"/>
<dbReference type="OrthoDB" id="3630528at2"/>
<organism evidence="2 3">
    <name type="scientific">Saccharothrix australiensis</name>
    <dbReference type="NCBI Taxonomy" id="2072"/>
    <lineage>
        <taxon>Bacteria</taxon>
        <taxon>Bacillati</taxon>
        <taxon>Actinomycetota</taxon>
        <taxon>Actinomycetes</taxon>
        <taxon>Pseudonocardiales</taxon>
        <taxon>Pseudonocardiaceae</taxon>
        <taxon>Saccharothrix</taxon>
    </lineage>
</organism>
<name>A0A495VR07_9PSEU</name>
<sequence>MTRDTGWFKSSHSSGGSNGCLEVRFTNLAVDVRDSKHPTGLHFSFSPHAWRSFTNRISA</sequence>
<dbReference type="RefSeq" id="WP_121000765.1">
    <property type="nucleotide sequence ID" value="NZ_RBXO01000001.1"/>
</dbReference>
<dbReference type="AlphaFoldDB" id="A0A495VR07"/>
<reference evidence="2 3" key="1">
    <citation type="submission" date="2018-10" db="EMBL/GenBank/DDBJ databases">
        <title>Sequencing the genomes of 1000 actinobacteria strains.</title>
        <authorList>
            <person name="Klenk H.-P."/>
        </authorList>
    </citation>
    <scope>NUCLEOTIDE SEQUENCE [LARGE SCALE GENOMIC DNA]</scope>
    <source>
        <strain evidence="2 3">DSM 43800</strain>
    </source>
</reference>
<gene>
    <name evidence="2" type="ORF">C8E97_0206</name>
</gene>
<keyword evidence="3" id="KW-1185">Reference proteome</keyword>
<evidence type="ECO:0000259" key="1">
    <source>
        <dbReference type="Pfam" id="PF04149"/>
    </source>
</evidence>
<dbReference type="Proteomes" id="UP000282084">
    <property type="component" value="Unassembled WGS sequence"/>
</dbReference>
<protein>
    <submittedName>
        <fullName evidence="2">Uncharacterized protein DUF397</fullName>
    </submittedName>
</protein>
<dbReference type="InterPro" id="IPR007278">
    <property type="entry name" value="DUF397"/>
</dbReference>
<dbReference type="Pfam" id="PF04149">
    <property type="entry name" value="DUF397"/>
    <property type="match status" value="1"/>
</dbReference>
<accession>A0A495VR07</accession>
<dbReference type="EMBL" id="RBXO01000001">
    <property type="protein sequence ID" value="RKT51722.1"/>
    <property type="molecule type" value="Genomic_DNA"/>
</dbReference>
<comment type="caution">
    <text evidence="2">The sequence shown here is derived from an EMBL/GenBank/DDBJ whole genome shotgun (WGS) entry which is preliminary data.</text>
</comment>